<dbReference type="KEGG" id="rmai:MACH21_31670"/>
<accession>A0AA48H8Z8</accession>
<dbReference type="PROSITE" id="PS00330">
    <property type="entry name" value="HEMOLYSIN_CALCIUM"/>
    <property type="match status" value="2"/>
</dbReference>
<dbReference type="PRINTS" id="PR00313">
    <property type="entry name" value="CABNDNGRPT"/>
</dbReference>
<evidence type="ECO:0000313" key="1">
    <source>
        <dbReference type="EMBL" id="BDW86990.1"/>
    </source>
</evidence>
<dbReference type="InterPro" id="IPR011049">
    <property type="entry name" value="Serralysin-like_metalloprot_C"/>
</dbReference>
<organism evidence="1 2">
    <name type="scientific">Roseicyclus marinus</name>
    <dbReference type="NCBI Taxonomy" id="2161673"/>
    <lineage>
        <taxon>Bacteria</taxon>
        <taxon>Pseudomonadati</taxon>
        <taxon>Pseudomonadota</taxon>
        <taxon>Alphaproteobacteria</taxon>
        <taxon>Rhodobacterales</taxon>
        <taxon>Roseobacteraceae</taxon>
        <taxon>Roseicyclus</taxon>
    </lineage>
</organism>
<protein>
    <recommendedName>
        <fullName evidence="3">Hemolysin type calcium-binding protein</fullName>
    </recommendedName>
</protein>
<keyword evidence="2" id="KW-1185">Reference proteome</keyword>
<evidence type="ECO:0008006" key="3">
    <source>
        <dbReference type="Google" id="ProtNLM"/>
    </source>
</evidence>
<gene>
    <name evidence="1" type="ORF">MACH21_31670</name>
</gene>
<proteinExistence type="predicted"/>
<evidence type="ECO:0000313" key="2">
    <source>
        <dbReference type="Proteomes" id="UP001337723"/>
    </source>
</evidence>
<name>A0AA48H8Z8_9RHOB</name>
<dbReference type="GO" id="GO:0005509">
    <property type="term" value="F:calcium ion binding"/>
    <property type="evidence" value="ECO:0007669"/>
    <property type="project" value="InterPro"/>
</dbReference>
<dbReference type="EMBL" id="AP027266">
    <property type="protein sequence ID" value="BDW86990.1"/>
    <property type="molecule type" value="Genomic_DNA"/>
</dbReference>
<dbReference type="SUPFAM" id="SSF51120">
    <property type="entry name" value="beta-Roll"/>
    <property type="match status" value="1"/>
</dbReference>
<dbReference type="Pfam" id="PF00353">
    <property type="entry name" value="HemolysinCabind"/>
    <property type="match status" value="2"/>
</dbReference>
<dbReference type="InterPro" id="IPR001343">
    <property type="entry name" value="Hemolysn_Ca-bd"/>
</dbReference>
<dbReference type="InterPro" id="IPR018511">
    <property type="entry name" value="Hemolysin-typ_Ca-bd_CS"/>
</dbReference>
<sequence>MPILVPGGSTLTNLPRLDQGISDLLIRDTAGGQVLYALSGPSGGLTAYRLGDGGALELLDFAYFPTDLAPGVLGGMTLLETPGGPHVVVAETAQSRSLAAYALAGDGGIGGLVSIGGIGASNGALLSVDQLGGSMLVLANQGQEALRGYSLSGGLELSARFAVGAAQAAYASSVFAMETVRVAGQDFLLGASLTARGVSAFRIGAEGLVATGSLGVEEGIGIMTPSALATAEIGGRHFVLLGSAPSDGIGQSGAITVMELRANGSLVAVDHLLDTQDTRFGMIQSLEVQTAHGVTYVLAAGGDDGLSLFVMLPSGRLVLVDQVTAGAAAGLENVAAIRATTDQAGLRVFVASEMRAGVTEVSVDTRGNGMVAEAAAQGGTLVGTTQDDILIGDAGDDSLAGGNGADILEDGDGRDTLSGGGGRDIFVLRADGQVDTIVSFERGTDRLDLSDWPFLYDPAGLSIQSTALGALVTWRNETLVIETMNRRSLSDHDVRAAVLAGPQRRPVLTEADPDSDRYLVGTAVADVLEGAGGGDTLFGEGERMCCWGARAMTVCTAGWAMTGWRGGRGLIAFMAGVAMTCCSGMHWPINSTAMWATTRWTAA</sequence>
<reference evidence="1 2" key="1">
    <citation type="submission" date="2023-01" db="EMBL/GenBank/DDBJ databases">
        <title>Complete genome sequence of Roseicyclus marinus strain Dej080120_10.</title>
        <authorList>
            <person name="Ueki S."/>
            <person name="Maruyama F."/>
        </authorList>
    </citation>
    <scope>NUCLEOTIDE SEQUENCE [LARGE SCALE GENOMIC DNA]</scope>
    <source>
        <strain evidence="1 2">Dej080120_10</strain>
    </source>
</reference>
<dbReference type="Proteomes" id="UP001337723">
    <property type="component" value="Chromosome"/>
</dbReference>
<dbReference type="Gene3D" id="2.150.10.10">
    <property type="entry name" value="Serralysin-like metalloprotease, C-terminal"/>
    <property type="match status" value="1"/>
</dbReference>
<dbReference type="AlphaFoldDB" id="A0AA48H8Z8"/>